<proteinExistence type="predicted"/>
<feature type="domain" description="HTH gntR-type" evidence="4">
    <location>
        <begin position="17"/>
        <end position="84"/>
    </location>
</feature>
<evidence type="ECO:0000256" key="2">
    <source>
        <dbReference type="ARBA" id="ARBA00023125"/>
    </source>
</evidence>
<dbReference type="Proteomes" id="UP001165395">
    <property type="component" value="Unassembled WGS sequence"/>
</dbReference>
<dbReference type="Pfam" id="PF07729">
    <property type="entry name" value="FCD"/>
    <property type="match status" value="1"/>
</dbReference>
<keyword evidence="2" id="KW-0238">DNA-binding</keyword>
<comment type="caution">
    <text evidence="5">The sequence shown here is derived from an EMBL/GenBank/DDBJ whole genome shotgun (WGS) entry which is preliminary data.</text>
</comment>
<dbReference type="SUPFAM" id="SSF46785">
    <property type="entry name" value="Winged helix' DNA-binding domain"/>
    <property type="match status" value="1"/>
</dbReference>
<evidence type="ECO:0000259" key="4">
    <source>
        <dbReference type="PROSITE" id="PS50949"/>
    </source>
</evidence>
<keyword evidence="1" id="KW-0805">Transcription regulation</keyword>
<keyword evidence="3" id="KW-0804">Transcription</keyword>
<dbReference type="EMBL" id="JAJBZT010000001">
    <property type="protein sequence ID" value="MCB6182084.1"/>
    <property type="molecule type" value="Genomic_DNA"/>
</dbReference>
<dbReference type="InterPro" id="IPR000524">
    <property type="entry name" value="Tscrpt_reg_HTH_GntR"/>
</dbReference>
<dbReference type="Gene3D" id="1.20.120.530">
    <property type="entry name" value="GntR ligand-binding domain-like"/>
    <property type="match status" value="1"/>
</dbReference>
<dbReference type="PANTHER" id="PTHR43537:SF53">
    <property type="entry name" value="HTH-TYPE TRANSCRIPTIONAL REPRESSOR NANR"/>
    <property type="match status" value="1"/>
</dbReference>
<protein>
    <submittedName>
        <fullName evidence="5">GntR family transcriptional regulator</fullName>
    </submittedName>
</protein>
<accession>A0ABS8D1K6</accession>
<dbReference type="CDD" id="cd07377">
    <property type="entry name" value="WHTH_GntR"/>
    <property type="match status" value="1"/>
</dbReference>
<organism evidence="5 6">
    <name type="scientific">Leeia speluncae</name>
    <dbReference type="NCBI Taxonomy" id="2884804"/>
    <lineage>
        <taxon>Bacteria</taxon>
        <taxon>Pseudomonadati</taxon>
        <taxon>Pseudomonadota</taxon>
        <taxon>Betaproteobacteria</taxon>
        <taxon>Neisseriales</taxon>
        <taxon>Leeiaceae</taxon>
        <taxon>Leeia</taxon>
    </lineage>
</organism>
<dbReference type="InterPro" id="IPR011711">
    <property type="entry name" value="GntR_C"/>
</dbReference>
<dbReference type="InterPro" id="IPR008920">
    <property type="entry name" value="TF_FadR/GntR_C"/>
</dbReference>
<evidence type="ECO:0000256" key="1">
    <source>
        <dbReference type="ARBA" id="ARBA00023015"/>
    </source>
</evidence>
<dbReference type="SMART" id="SM00895">
    <property type="entry name" value="FCD"/>
    <property type="match status" value="1"/>
</dbReference>
<sequence>MDNDEVNFLQEDAPQGADRKLVLGQILKKRIITMELAPGAVLEESALSNEFGLSRPPVRELLRQLAAEGYIELEANRGARVATMDYSSLRNFFLAAPLIYIATTKLAALNATKDEIAQLRQIQEKFKEAVASNSINDRVFYNDQFHLLIGKMARNAYLMPSLKRLLIDHARLGKTFYQPHTASMHEDLASAVKQHDEIIAAIESKNAPLAADLVKEHFELSRRNMAMFVAPEGIEVPTDF</sequence>
<evidence type="ECO:0000313" key="5">
    <source>
        <dbReference type="EMBL" id="MCB6182084.1"/>
    </source>
</evidence>
<gene>
    <name evidence="5" type="ORF">LIN78_00745</name>
</gene>
<dbReference type="Gene3D" id="1.10.10.10">
    <property type="entry name" value="Winged helix-like DNA-binding domain superfamily/Winged helix DNA-binding domain"/>
    <property type="match status" value="1"/>
</dbReference>
<dbReference type="Pfam" id="PF00392">
    <property type="entry name" value="GntR"/>
    <property type="match status" value="1"/>
</dbReference>
<dbReference type="SUPFAM" id="SSF48008">
    <property type="entry name" value="GntR ligand-binding domain-like"/>
    <property type="match status" value="1"/>
</dbReference>
<dbReference type="InterPro" id="IPR036388">
    <property type="entry name" value="WH-like_DNA-bd_sf"/>
</dbReference>
<dbReference type="PANTHER" id="PTHR43537">
    <property type="entry name" value="TRANSCRIPTIONAL REGULATOR, GNTR FAMILY"/>
    <property type="match status" value="1"/>
</dbReference>
<reference evidence="5" key="1">
    <citation type="submission" date="2021-10" db="EMBL/GenBank/DDBJ databases">
        <title>The complete genome sequence of Leeia sp. TBRC 13508.</title>
        <authorList>
            <person name="Charoenyingcharoen P."/>
            <person name="Yukphan P."/>
        </authorList>
    </citation>
    <scope>NUCLEOTIDE SEQUENCE</scope>
    <source>
        <strain evidence="5">TBRC 13508</strain>
    </source>
</reference>
<dbReference type="PRINTS" id="PR00035">
    <property type="entry name" value="HTHGNTR"/>
</dbReference>
<dbReference type="PROSITE" id="PS50949">
    <property type="entry name" value="HTH_GNTR"/>
    <property type="match status" value="1"/>
</dbReference>
<dbReference type="InterPro" id="IPR036390">
    <property type="entry name" value="WH_DNA-bd_sf"/>
</dbReference>
<evidence type="ECO:0000256" key="3">
    <source>
        <dbReference type="ARBA" id="ARBA00023163"/>
    </source>
</evidence>
<keyword evidence="6" id="KW-1185">Reference proteome</keyword>
<dbReference type="RefSeq" id="WP_227177506.1">
    <property type="nucleotide sequence ID" value="NZ_JAJBZT010000001.1"/>
</dbReference>
<evidence type="ECO:0000313" key="6">
    <source>
        <dbReference type="Proteomes" id="UP001165395"/>
    </source>
</evidence>
<name>A0ABS8D1K6_9NEIS</name>
<dbReference type="SMART" id="SM00345">
    <property type="entry name" value="HTH_GNTR"/>
    <property type="match status" value="1"/>
</dbReference>